<feature type="compositionally biased region" description="Low complexity" evidence="14">
    <location>
        <begin position="1009"/>
        <end position="1021"/>
    </location>
</feature>
<dbReference type="InterPro" id="IPR013894">
    <property type="entry name" value="RMI1_OB"/>
</dbReference>
<evidence type="ECO:0000256" key="12">
    <source>
        <dbReference type="ARBA" id="ARBA00041083"/>
    </source>
</evidence>
<evidence type="ECO:0000259" key="15">
    <source>
        <dbReference type="PROSITE" id="PS50030"/>
    </source>
</evidence>
<comment type="similarity">
    <text evidence="3">Belongs to the SMN family.</text>
</comment>
<feature type="compositionally biased region" description="Low complexity" evidence="14">
    <location>
        <begin position="790"/>
        <end position="810"/>
    </location>
</feature>
<reference evidence="17" key="1">
    <citation type="submission" date="2017-01" db="EMBL/GenBank/DDBJ databases">
        <title>A deep insight into the sialotranscriptome of adult male and female Cluex tarsalis mosquitoes.</title>
        <authorList>
            <person name="Ribeiro J.M."/>
            <person name="Moreira F."/>
            <person name="Bernard K.A."/>
            <person name="Calvo E."/>
        </authorList>
    </citation>
    <scope>NUCLEOTIDE SEQUENCE</scope>
    <source>
        <strain evidence="17">Kern County</strain>
        <tissue evidence="17">Salivary glands</tissue>
    </source>
</reference>
<dbReference type="InterPro" id="IPR042470">
    <property type="entry name" value="RMI1_N_C_sf"/>
</dbReference>
<keyword evidence="6" id="KW-0747">Spliceosome</keyword>
<dbReference type="SUPFAM" id="SSF46934">
    <property type="entry name" value="UBA-like"/>
    <property type="match status" value="1"/>
</dbReference>
<feature type="region of interest" description="Disordered" evidence="14">
    <location>
        <begin position="967"/>
        <end position="1073"/>
    </location>
</feature>
<keyword evidence="8" id="KW-0508">mRNA splicing</keyword>
<feature type="compositionally biased region" description="Low complexity" evidence="14">
    <location>
        <begin position="604"/>
        <end position="620"/>
    </location>
</feature>
<keyword evidence="5" id="KW-0507">mRNA processing</keyword>
<feature type="compositionally biased region" description="Polar residues" evidence="14">
    <location>
        <begin position="469"/>
        <end position="482"/>
    </location>
</feature>
<dbReference type="Pfam" id="PF06003">
    <property type="entry name" value="SMN_Tudor"/>
    <property type="match status" value="1"/>
</dbReference>
<dbReference type="PROSITE" id="PS50304">
    <property type="entry name" value="TUDOR"/>
    <property type="match status" value="1"/>
</dbReference>
<dbReference type="SMART" id="SM01161">
    <property type="entry name" value="DUF1767"/>
    <property type="match status" value="1"/>
</dbReference>
<dbReference type="GO" id="GO:0003723">
    <property type="term" value="F:RNA binding"/>
    <property type="evidence" value="ECO:0007669"/>
    <property type="project" value="InterPro"/>
</dbReference>
<dbReference type="GO" id="GO:0008380">
    <property type="term" value="P:RNA splicing"/>
    <property type="evidence" value="ECO:0007669"/>
    <property type="project" value="UniProtKB-KW"/>
</dbReference>
<dbReference type="GO" id="GO:0005737">
    <property type="term" value="C:cytoplasm"/>
    <property type="evidence" value="ECO:0007669"/>
    <property type="project" value="InterPro"/>
</dbReference>
<feature type="compositionally biased region" description="Low complexity" evidence="14">
    <location>
        <begin position="446"/>
        <end position="468"/>
    </location>
</feature>
<sequence length="1073" mass="114379">MGLLEQLQEQGWHLLPAGIERLLEGTPGSTLDAKQAIKLALDIDLREIGGGALSSISSRGTKADSIDGNIVVQVLKVRNISAPKANEESKAAPRLLKLTLTDGQTQYSALEGEHVPSLSLETAPGTKIYLKNGPIKILQGMLILNANNVSILGGKVSALFEKWELGRAMAKYAKGGRMQLSASGPPPWIPFGQKIQQNLPTDTKNFKSLQTKEKDESKENAEFNALRNDAIAEANKLATKKTFGGGVKQMVDANVQKIMDKGFSEEQANHALKLTRNNVQRALSNLQRIEERKQRDQPFGGGGADFNAGKVEPPPKFVKPTMRGKRDSESDASSKPSAKVSLFDFLEDILPETDASANKKSSSKESTPFGGKDGKPGADRYESKQSGGYNSYSSSNPNNRSSAPNPYQSNSSSSYNSSSAASKSYNQQRFENNISSSFANRNTHPGSSSRSYGQQNSQQQQNSNPSSGYKQQTSYNDYNNSRGYRGGPPNATGGGGGGGYHTSEGNPRGGRPESKYNQSHSSYNNPQQQQQYRNDSYNNNSSSGSNNAGGNSKYATSSGSGKSQPASNSSYGGYGSHTDSRGPQSYNGQADGGGGGGRKHPGYQQQHQTQQPQQQQSAYQGSKPVQGYNATGGGTGNHTGGHQSNVANNNHYGQQHNAGGASNNYSSSNSTQGVKPAKGSRYTKEDSQKFSGPPPKSTTTTTTAAPPPSQARNPSGPHQKVNPSQPQHGTTPTGGMQPPFVPGSKQPSPGPPGSSVGNSNNINNNNAATKMAQLTEATAGMQIGNSKPFNSNNNNSQVKPHQQQQPGPMVSGPPPHPPQPATTPVVPKNFIQLPNGFNYNPYQIMGFQNKQTNEFALNVLKSQQFDALQTTHLAGGPPVQAIPGVTIPGTATVVSSVLAPAGPAMPAGALPNWKIGDRCLAKYWEDGGFYNAEITAISENTFVVCFLEYGNYEEVLKTDCIPLTGGPAGPPHPPAPMGFHHPQAALGVPQPHPALMAPHPPPTGAYPVQQGAADSQSAAQQHFNPGYKPQPSQYPPHPHQHGHPPPPHHHQQQQRPSKFREQRPMYVPPAQRK</sequence>
<keyword evidence="9" id="KW-0539">Nucleus</keyword>
<comment type="function">
    <text evidence="11">Involved in spliceosome assembly.</text>
</comment>
<evidence type="ECO:0000256" key="10">
    <source>
        <dbReference type="ARBA" id="ARBA00035105"/>
    </source>
</evidence>
<dbReference type="GO" id="GO:0015030">
    <property type="term" value="C:Cajal body"/>
    <property type="evidence" value="ECO:0007669"/>
    <property type="project" value="UniProtKB-SubCell"/>
</dbReference>
<comment type="subcellular location">
    <subcellularLocation>
        <location evidence="1">Nucleus speckle</location>
    </subcellularLocation>
    <subcellularLocation>
        <location evidence="2">Nucleus</location>
        <location evidence="2">Cajal body</location>
    </subcellularLocation>
</comment>
<evidence type="ECO:0000256" key="6">
    <source>
        <dbReference type="ARBA" id="ARBA00022728"/>
    </source>
</evidence>
<feature type="compositionally biased region" description="Basic residues" evidence="14">
    <location>
        <begin position="1038"/>
        <end position="1052"/>
    </location>
</feature>
<evidence type="ECO:0000256" key="2">
    <source>
        <dbReference type="ARBA" id="ARBA00004408"/>
    </source>
</evidence>
<evidence type="ECO:0000256" key="8">
    <source>
        <dbReference type="ARBA" id="ARBA00023187"/>
    </source>
</evidence>
<feature type="domain" description="Tudor" evidence="16">
    <location>
        <begin position="912"/>
        <end position="970"/>
    </location>
</feature>
<feature type="region of interest" description="Disordered" evidence="14">
    <location>
        <begin position="782"/>
        <end position="825"/>
    </location>
</feature>
<dbReference type="InterPro" id="IPR010304">
    <property type="entry name" value="SMN_Tudor"/>
</dbReference>
<proteinExistence type="inferred from homology"/>
<feature type="compositionally biased region" description="Polar residues" evidence="14">
    <location>
        <begin position="429"/>
        <end position="445"/>
    </location>
</feature>
<feature type="compositionally biased region" description="Low complexity" evidence="14">
    <location>
        <begin position="742"/>
        <end position="765"/>
    </location>
</feature>
<evidence type="ECO:0000256" key="14">
    <source>
        <dbReference type="SAM" id="MobiDB-lite"/>
    </source>
</evidence>
<evidence type="ECO:0000256" key="4">
    <source>
        <dbReference type="ARBA" id="ARBA00013421"/>
    </source>
</evidence>
<dbReference type="CDD" id="cd14297">
    <property type="entry name" value="UBA2_spUBP14_like"/>
    <property type="match status" value="1"/>
</dbReference>
<dbReference type="Pfam" id="PF00627">
    <property type="entry name" value="UBA"/>
    <property type="match status" value="1"/>
</dbReference>
<dbReference type="Pfam" id="PF08585">
    <property type="entry name" value="RMI1_N_C"/>
    <property type="match status" value="1"/>
</dbReference>
<dbReference type="Gene3D" id="2.40.50.770">
    <property type="entry name" value="RecQ-mediated genome instability protein Rmi1, C-terminal domain"/>
    <property type="match status" value="1"/>
</dbReference>
<feature type="compositionally biased region" description="Low complexity" evidence="14">
    <location>
        <begin position="657"/>
        <end position="670"/>
    </location>
</feature>
<dbReference type="SUPFAM" id="SSF63748">
    <property type="entry name" value="Tudor/PWWP/MBT"/>
    <property type="match status" value="1"/>
</dbReference>
<feature type="region of interest" description="Disordered" evidence="14">
    <location>
        <begin position="352"/>
        <end position="765"/>
    </location>
</feature>
<feature type="domain" description="UBA" evidence="15">
    <location>
        <begin position="250"/>
        <end position="286"/>
    </location>
</feature>
<dbReference type="InterPro" id="IPR015940">
    <property type="entry name" value="UBA"/>
</dbReference>
<organism evidence="17">
    <name type="scientific">Culex tarsalis</name>
    <name type="common">Encephalitis mosquito</name>
    <dbReference type="NCBI Taxonomy" id="7177"/>
    <lineage>
        <taxon>Eukaryota</taxon>
        <taxon>Metazoa</taxon>
        <taxon>Ecdysozoa</taxon>
        <taxon>Arthropoda</taxon>
        <taxon>Hexapoda</taxon>
        <taxon>Insecta</taxon>
        <taxon>Pterygota</taxon>
        <taxon>Neoptera</taxon>
        <taxon>Endopterygota</taxon>
        <taxon>Diptera</taxon>
        <taxon>Nematocera</taxon>
        <taxon>Culicoidea</taxon>
        <taxon>Culicidae</taxon>
        <taxon>Culicinae</taxon>
        <taxon>Culicini</taxon>
        <taxon>Culex</taxon>
        <taxon>Culex</taxon>
    </lineage>
</organism>
<evidence type="ECO:0000256" key="1">
    <source>
        <dbReference type="ARBA" id="ARBA00004324"/>
    </source>
</evidence>
<evidence type="ECO:0000256" key="5">
    <source>
        <dbReference type="ARBA" id="ARBA00022664"/>
    </source>
</evidence>
<evidence type="ECO:0000256" key="7">
    <source>
        <dbReference type="ARBA" id="ARBA00022853"/>
    </source>
</evidence>
<feature type="compositionally biased region" description="Basic and acidic residues" evidence="14">
    <location>
        <begin position="372"/>
        <end position="383"/>
    </location>
</feature>
<dbReference type="PANTHER" id="PTHR13681:SF24">
    <property type="entry name" value="TUDOR DOMAIN-CONTAINING PROTEIN 3"/>
    <property type="match status" value="1"/>
</dbReference>
<dbReference type="InterPro" id="IPR002999">
    <property type="entry name" value="Tudor"/>
</dbReference>
<evidence type="ECO:0000256" key="9">
    <source>
        <dbReference type="ARBA" id="ARBA00023242"/>
    </source>
</evidence>
<comment type="function">
    <text evidence="10">Scaffolding protein that specifically recognizes and binds dimethylarginine-containing proteins. Plays a role in the regulation of translation of target mRNAs by binding Arg/Gly-rich motifs (GAR) in dimethylarginine-containing proteins. In nucleus, acts as a coactivator: recognizes and binds asymmetric dimethylation on the core histone tails associated with transcriptional activation (H3R17me2a and H4R3me2a) and recruits proteins at these arginine-methylated loci. In cytoplasm, acts as an antiviral factor that participates in the assembly of stress granules together with G3BP1.</text>
</comment>
<feature type="compositionally biased region" description="Low complexity" evidence="14">
    <location>
        <begin position="389"/>
        <end position="428"/>
    </location>
</feature>
<evidence type="ECO:0000256" key="11">
    <source>
        <dbReference type="ARBA" id="ARBA00037618"/>
    </source>
</evidence>
<dbReference type="PROSITE" id="PS50030">
    <property type="entry name" value="UBA"/>
    <property type="match status" value="1"/>
</dbReference>
<protein>
    <recommendedName>
        <fullName evidence="12">Survival of motor neuron-related-splicing factor 30</fullName>
    </recommendedName>
    <alternativeName>
        <fullName evidence="13">Survival motor neuron domain-containing protein 1</fullName>
    </alternativeName>
    <alternativeName>
        <fullName evidence="4">Tudor domain-containing protein 3</fullName>
    </alternativeName>
</protein>
<evidence type="ECO:0000313" key="17">
    <source>
        <dbReference type="EMBL" id="JAV20254.1"/>
    </source>
</evidence>
<feature type="compositionally biased region" description="Polar residues" evidence="14">
    <location>
        <begin position="643"/>
        <end position="656"/>
    </location>
</feature>
<dbReference type="AlphaFoldDB" id="A0A1Q3EY72"/>
<dbReference type="GO" id="GO:0005681">
    <property type="term" value="C:spliceosomal complex"/>
    <property type="evidence" value="ECO:0007669"/>
    <property type="project" value="UniProtKB-KW"/>
</dbReference>
<dbReference type="SMART" id="SM00333">
    <property type="entry name" value="TUDOR"/>
    <property type="match status" value="1"/>
</dbReference>
<feature type="region of interest" description="Disordered" evidence="14">
    <location>
        <begin position="289"/>
        <end position="337"/>
    </location>
</feature>
<feature type="compositionally biased region" description="Polar residues" evidence="14">
    <location>
        <begin position="721"/>
        <end position="734"/>
    </location>
</feature>
<dbReference type="InterPro" id="IPR009060">
    <property type="entry name" value="UBA-like_sf"/>
</dbReference>
<evidence type="ECO:0000256" key="13">
    <source>
        <dbReference type="ARBA" id="ARBA00042567"/>
    </source>
</evidence>
<feature type="compositionally biased region" description="Pro residues" evidence="14">
    <location>
        <begin position="811"/>
        <end position="821"/>
    </location>
</feature>
<dbReference type="Gene3D" id="2.30.30.140">
    <property type="match status" value="1"/>
</dbReference>
<keyword evidence="7" id="KW-0156">Chromatin regulator</keyword>
<dbReference type="Gene3D" id="1.10.8.10">
    <property type="entry name" value="DNA helicase RuvA subunit, C-terminal domain"/>
    <property type="match status" value="1"/>
</dbReference>
<dbReference type="SMART" id="SM00165">
    <property type="entry name" value="UBA"/>
    <property type="match status" value="1"/>
</dbReference>
<feature type="compositionally biased region" description="Gly residues" evidence="14">
    <location>
        <begin position="630"/>
        <end position="639"/>
    </location>
</feature>
<dbReference type="PANTHER" id="PTHR13681">
    <property type="entry name" value="SURVIVAL OF MOTOR NEURON-RELATED-SPLICING FACTOR 30-RELATED"/>
    <property type="match status" value="1"/>
</dbReference>
<dbReference type="GO" id="GO:0016607">
    <property type="term" value="C:nuclear speck"/>
    <property type="evidence" value="ECO:0007669"/>
    <property type="project" value="UniProtKB-SubCell"/>
</dbReference>
<feature type="compositionally biased region" description="Polar residues" evidence="14">
    <location>
        <begin position="553"/>
        <end position="571"/>
    </location>
</feature>
<evidence type="ECO:0000259" key="16">
    <source>
        <dbReference type="PROSITE" id="PS50304"/>
    </source>
</evidence>
<evidence type="ECO:0000256" key="3">
    <source>
        <dbReference type="ARBA" id="ARBA00005371"/>
    </source>
</evidence>
<dbReference type="GO" id="GO:0006325">
    <property type="term" value="P:chromatin organization"/>
    <property type="evidence" value="ECO:0007669"/>
    <property type="project" value="UniProtKB-KW"/>
</dbReference>
<name>A0A1Q3EY72_CULTA</name>
<accession>A0A1Q3EY72</accession>
<dbReference type="EMBL" id="GFDL01014791">
    <property type="protein sequence ID" value="JAV20254.1"/>
    <property type="molecule type" value="Transcribed_RNA"/>
</dbReference>
<feature type="compositionally biased region" description="Low complexity" evidence="14">
    <location>
        <begin position="516"/>
        <end position="552"/>
    </location>
</feature>
<dbReference type="GO" id="GO:0006397">
    <property type="term" value="P:mRNA processing"/>
    <property type="evidence" value="ECO:0007669"/>
    <property type="project" value="UniProtKB-KW"/>
</dbReference>